<evidence type="ECO:0000256" key="1">
    <source>
        <dbReference type="SAM" id="MobiDB-lite"/>
    </source>
</evidence>
<sequence>MWYMAMAALKPELKNNIFQLRQLDDNNNINYHNHHAPSPTRVWTLSYNLYSLTMRKAVTLTLLSNTLMCYNNIHFKVYVPLMNFFVRGNESVLRPVTSIPSGTDISRFSQREKGCDFVIVFDIMTKEDEHDPEYKRAVQSSSSTSPGRLIG</sequence>
<name>A0AAW0JWX3_QUESU</name>
<reference evidence="2 3" key="1">
    <citation type="journal article" date="2018" name="Sci. Data">
        <title>The draft genome sequence of cork oak.</title>
        <authorList>
            <person name="Ramos A.M."/>
            <person name="Usie A."/>
            <person name="Barbosa P."/>
            <person name="Barros P.M."/>
            <person name="Capote T."/>
            <person name="Chaves I."/>
            <person name="Simoes F."/>
            <person name="Abreu I."/>
            <person name="Carrasquinho I."/>
            <person name="Faro C."/>
            <person name="Guimaraes J.B."/>
            <person name="Mendonca D."/>
            <person name="Nobrega F."/>
            <person name="Rodrigues L."/>
            <person name="Saibo N.J.M."/>
            <person name="Varela M.C."/>
            <person name="Egas C."/>
            <person name="Matos J."/>
            <person name="Miguel C.M."/>
            <person name="Oliveira M.M."/>
            <person name="Ricardo C.P."/>
            <person name="Goncalves S."/>
        </authorList>
    </citation>
    <scope>NUCLEOTIDE SEQUENCE [LARGE SCALE GENOMIC DNA]</scope>
    <source>
        <strain evidence="3">cv. HL8</strain>
    </source>
</reference>
<accession>A0AAW0JWX3</accession>
<dbReference type="AlphaFoldDB" id="A0AAW0JWX3"/>
<evidence type="ECO:0000313" key="2">
    <source>
        <dbReference type="EMBL" id="KAK7831204.1"/>
    </source>
</evidence>
<comment type="caution">
    <text evidence="2">The sequence shown here is derived from an EMBL/GenBank/DDBJ whole genome shotgun (WGS) entry which is preliminary data.</text>
</comment>
<dbReference type="EMBL" id="PKMF04000449">
    <property type="protein sequence ID" value="KAK7831204.1"/>
    <property type="molecule type" value="Genomic_DNA"/>
</dbReference>
<dbReference type="Proteomes" id="UP000237347">
    <property type="component" value="Unassembled WGS sequence"/>
</dbReference>
<organism evidence="2 3">
    <name type="scientific">Quercus suber</name>
    <name type="common">Cork oak</name>
    <dbReference type="NCBI Taxonomy" id="58331"/>
    <lineage>
        <taxon>Eukaryota</taxon>
        <taxon>Viridiplantae</taxon>
        <taxon>Streptophyta</taxon>
        <taxon>Embryophyta</taxon>
        <taxon>Tracheophyta</taxon>
        <taxon>Spermatophyta</taxon>
        <taxon>Magnoliopsida</taxon>
        <taxon>eudicotyledons</taxon>
        <taxon>Gunneridae</taxon>
        <taxon>Pentapetalae</taxon>
        <taxon>rosids</taxon>
        <taxon>fabids</taxon>
        <taxon>Fagales</taxon>
        <taxon>Fagaceae</taxon>
        <taxon>Quercus</taxon>
    </lineage>
</organism>
<proteinExistence type="predicted"/>
<protein>
    <submittedName>
        <fullName evidence="2">Uncharacterized protein</fullName>
    </submittedName>
</protein>
<keyword evidence="3" id="KW-1185">Reference proteome</keyword>
<feature type="region of interest" description="Disordered" evidence="1">
    <location>
        <begin position="132"/>
        <end position="151"/>
    </location>
</feature>
<evidence type="ECO:0000313" key="3">
    <source>
        <dbReference type="Proteomes" id="UP000237347"/>
    </source>
</evidence>
<gene>
    <name evidence="2" type="ORF">CFP56_027557</name>
</gene>
<feature type="compositionally biased region" description="Polar residues" evidence="1">
    <location>
        <begin position="138"/>
        <end position="151"/>
    </location>
</feature>